<proteinExistence type="predicted"/>
<protein>
    <submittedName>
        <fullName evidence="1">Uncharacterized protein</fullName>
    </submittedName>
</protein>
<keyword evidence="2" id="KW-1185">Reference proteome</keyword>
<evidence type="ECO:0000313" key="2">
    <source>
        <dbReference type="Proteomes" id="UP000830395"/>
    </source>
</evidence>
<dbReference type="Proteomes" id="UP000830395">
    <property type="component" value="Chromosome 20"/>
</dbReference>
<sequence>MAELLPENGNIHFCKVAIFTRSGVRIREGRFILRAKTLTFSLRTMPSELEKAMITVVEVFHKYSRHKCKLKKADLKDLINNEMSQFIMKIQDKDTLDLLFSDLDQNGDREIDFQEFIPLIAMVTSACHDLLILEHNH</sequence>
<name>A0ACC5ZA53_9TELE</name>
<reference evidence="1" key="1">
    <citation type="submission" date="2020-02" db="EMBL/GenBank/DDBJ databases">
        <title>Genome sequencing of the panga catfish, Pangasius djambal.</title>
        <authorList>
            <person name="Wen M."/>
            <person name="Zahm M."/>
            <person name="Roques C."/>
            <person name="Cabau C."/>
            <person name="Klopp C."/>
            <person name="Donnadieu C."/>
            <person name="Jouanno E."/>
            <person name="Avarre J.-C."/>
            <person name="Campet M."/>
            <person name="Ha T."/>
            <person name="Dugue R."/>
            <person name="Lampietro C."/>
            <person name="Louis A."/>
            <person name="Herpin A."/>
            <person name="Echchiki A."/>
            <person name="Berthelot C."/>
            <person name="Parey E."/>
            <person name="Roest-Crollius H."/>
            <person name="Braasch I."/>
            <person name="Postlethwait J.H."/>
            <person name="Bobe J."/>
            <person name="Montfort J."/>
            <person name="Bouchez O."/>
            <person name="Begum T."/>
            <person name="Schartl M."/>
            <person name="Gustiano R."/>
            <person name="Guiguen Y."/>
        </authorList>
    </citation>
    <scope>NUCLEOTIDE SEQUENCE</scope>
    <source>
        <strain evidence="1">Pdj_M5554</strain>
    </source>
</reference>
<comment type="caution">
    <text evidence="1">The sequence shown here is derived from an EMBL/GenBank/DDBJ whole genome shotgun (WGS) entry which is preliminary data.</text>
</comment>
<organism evidence="1 2">
    <name type="scientific">Pangasius djambal</name>
    <dbReference type="NCBI Taxonomy" id="1691987"/>
    <lineage>
        <taxon>Eukaryota</taxon>
        <taxon>Metazoa</taxon>
        <taxon>Chordata</taxon>
        <taxon>Craniata</taxon>
        <taxon>Vertebrata</taxon>
        <taxon>Euteleostomi</taxon>
        <taxon>Actinopterygii</taxon>
        <taxon>Neopterygii</taxon>
        <taxon>Teleostei</taxon>
        <taxon>Ostariophysi</taxon>
        <taxon>Siluriformes</taxon>
        <taxon>Pangasiidae</taxon>
        <taxon>Pangasius</taxon>
    </lineage>
</organism>
<evidence type="ECO:0000313" key="1">
    <source>
        <dbReference type="EMBL" id="MCJ8744560.1"/>
    </source>
</evidence>
<gene>
    <name evidence="1" type="ORF">PDJAM_G00120210</name>
</gene>
<dbReference type="EMBL" id="CM040994">
    <property type="protein sequence ID" value="MCJ8744560.1"/>
    <property type="molecule type" value="Genomic_DNA"/>
</dbReference>
<accession>A0ACC5ZA53</accession>